<evidence type="ECO:0000256" key="8">
    <source>
        <dbReference type="ARBA" id="ARBA00022984"/>
    </source>
</evidence>
<dbReference type="InterPro" id="IPR011095">
    <property type="entry name" value="Dala_Dala_lig_C"/>
</dbReference>
<keyword evidence="5" id="KW-0547">Nucleotide-binding</keyword>
<dbReference type="NCBIfam" id="NF002527">
    <property type="entry name" value="PRK01966.1-3"/>
    <property type="match status" value="1"/>
</dbReference>
<dbReference type="PANTHER" id="PTHR23132">
    <property type="entry name" value="D-ALANINE--D-ALANINE LIGASE"/>
    <property type="match status" value="1"/>
</dbReference>
<dbReference type="GO" id="GO:0008360">
    <property type="term" value="P:regulation of cell shape"/>
    <property type="evidence" value="ECO:0007669"/>
    <property type="project" value="UniProtKB-KW"/>
</dbReference>
<dbReference type="GO" id="GO:0071555">
    <property type="term" value="P:cell wall organization"/>
    <property type="evidence" value="ECO:0007669"/>
    <property type="project" value="UniProtKB-KW"/>
</dbReference>
<dbReference type="InterPro" id="IPR011127">
    <property type="entry name" value="Dala_Dala_lig_N"/>
</dbReference>
<sequence>MKKNVAVLMGGYSSEYQISMKSGQVVYDNLDKELYNAFKIVIKRDKWFYLDNKNQEFNISKNDFSLTIENKKIKFDVAFIVIHGSPGEDGVLQSYFESIGIPYSGCDSDTSAITFNKRDCISILKKHGIPTANSIHLNHGDKIEEEKIIKEIGIPCFVKANKSGSSFGVYKVNKKSELLPSINNSFKIDKEILIESFLDGTEVSVGVMNYKKNIKIFGITELVTENDFFDYEAKYEGKSKEITPANISKIQKNNVTKIAKKIYQKLKIKGLSRSEFIFVGNTPYFLELNSIPGLTKESIFPKQVKINGISLKELFTDIVKQAIE</sequence>
<dbReference type="GO" id="GO:0005737">
    <property type="term" value="C:cytoplasm"/>
    <property type="evidence" value="ECO:0007669"/>
    <property type="project" value="UniProtKB-SubCell"/>
</dbReference>
<gene>
    <name evidence="11" type="ORF">METZ01_LOCUS11096</name>
</gene>
<dbReference type="NCBIfam" id="TIGR01205">
    <property type="entry name" value="D_ala_D_alaTIGR"/>
    <property type="match status" value="1"/>
</dbReference>
<dbReference type="GO" id="GO:0046872">
    <property type="term" value="F:metal ion binding"/>
    <property type="evidence" value="ECO:0007669"/>
    <property type="project" value="InterPro"/>
</dbReference>
<evidence type="ECO:0000256" key="1">
    <source>
        <dbReference type="ARBA" id="ARBA00004496"/>
    </source>
</evidence>
<comment type="subcellular location">
    <subcellularLocation>
        <location evidence="1">Cytoplasm</location>
    </subcellularLocation>
</comment>
<evidence type="ECO:0000256" key="3">
    <source>
        <dbReference type="ARBA" id="ARBA00022490"/>
    </source>
</evidence>
<dbReference type="SUPFAM" id="SSF52440">
    <property type="entry name" value="PreATP-grasp domain"/>
    <property type="match status" value="1"/>
</dbReference>
<dbReference type="PIRSF" id="PIRSF039102">
    <property type="entry name" value="Ddl/VanB"/>
    <property type="match status" value="1"/>
</dbReference>
<keyword evidence="8" id="KW-0573">Peptidoglycan synthesis</keyword>
<keyword evidence="9" id="KW-0961">Cell wall biogenesis/degradation</keyword>
<dbReference type="InterPro" id="IPR000291">
    <property type="entry name" value="D-Ala_lig_Van_CS"/>
</dbReference>
<dbReference type="Gene3D" id="3.30.470.20">
    <property type="entry name" value="ATP-grasp fold, B domain"/>
    <property type="match status" value="1"/>
</dbReference>
<feature type="domain" description="ATP-grasp" evidence="10">
    <location>
        <begin position="121"/>
        <end position="320"/>
    </location>
</feature>
<dbReference type="GO" id="GO:0009252">
    <property type="term" value="P:peptidoglycan biosynthetic process"/>
    <property type="evidence" value="ECO:0007669"/>
    <property type="project" value="UniProtKB-KW"/>
</dbReference>
<dbReference type="NCBIfam" id="NF002378">
    <property type="entry name" value="PRK01372.1"/>
    <property type="match status" value="1"/>
</dbReference>
<dbReference type="PROSITE" id="PS00843">
    <property type="entry name" value="DALA_DALA_LIGASE_1"/>
    <property type="match status" value="1"/>
</dbReference>
<proteinExistence type="inferred from homology"/>
<dbReference type="InterPro" id="IPR016185">
    <property type="entry name" value="PreATP-grasp_dom_sf"/>
</dbReference>
<evidence type="ECO:0000259" key="10">
    <source>
        <dbReference type="PROSITE" id="PS50975"/>
    </source>
</evidence>
<evidence type="ECO:0000256" key="9">
    <source>
        <dbReference type="ARBA" id="ARBA00023316"/>
    </source>
</evidence>
<dbReference type="InterPro" id="IPR013815">
    <property type="entry name" value="ATP_grasp_subdomain_1"/>
</dbReference>
<evidence type="ECO:0000256" key="7">
    <source>
        <dbReference type="ARBA" id="ARBA00022960"/>
    </source>
</evidence>
<reference evidence="11" key="1">
    <citation type="submission" date="2018-05" db="EMBL/GenBank/DDBJ databases">
        <authorList>
            <person name="Lanie J.A."/>
            <person name="Ng W.-L."/>
            <person name="Kazmierczak K.M."/>
            <person name="Andrzejewski T.M."/>
            <person name="Davidsen T.M."/>
            <person name="Wayne K.J."/>
            <person name="Tettelin H."/>
            <person name="Glass J.I."/>
            <person name="Rusch D."/>
            <person name="Podicherti R."/>
            <person name="Tsui H.-C.T."/>
            <person name="Winkler M.E."/>
        </authorList>
    </citation>
    <scope>NUCLEOTIDE SEQUENCE</scope>
</reference>
<comment type="similarity">
    <text evidence="2">Belongs to the D-alanine--D-alanine ligase family.</text>
</comment>
<dbReference type="Pfam" id="PF07478">
    <property type="entry name" value="Dala_Dala_lig_C"/>
    <property type="match status" value="1"/>
</dbReference>
<dbReference type="PANTHER" id="PTHR23132:SF23">
    <property type="entry name" value="D-ALANINE--D-ALANINE LIGASE B"/>
    <property type="match status" value="1"/>
</dbReference>
<organism evidence="11">
    <name type="scientific">marine metagenome</name>
    <dbReference type="NCBI Taxonomy" id="408172"/>
    <lineage>
        <taxon>unclassified sequences</taxon>
        <taxon>metagenomes</taxon>
        <taxon>ecological metagenomes</taxon>
    </lineage>
</organism>
<accession>A0A381NUF2</accession>
<evidence type="ECO:0000256" key="2">
    <source>
        <dbReference type="ARBA" id="ARBA00010871"/>
    </source>
</evidence>
<dbReference type="AlphaFoldDB" id="A0A381NUF2"/>
<dbReference type="Pfam" id="PF01820">
    <property type="entry name" value="Dala_Dala_lig_N"/>
    <property type="match status" value="1"/>
</dbReference>
<dbReference type="GO" id="GO:0008716">
    <property type="term" value="F:D-alanine-D-alanine ligase activity"/>
    <property type="evidence" value="ECO:0007669"/>
    <property type="project" value="InterPro"/>
</dbReference>
<evidence type="ECO:0000256" key="5">
    <source>
        <dbReference type="ARBA" id="ARBA00022741"/>
    </source>
</evidence>
<evidence type="ECO:0000256" key="4">
    <source>
        <dbReference type="ARBA" id="ARBA00022598"/>
    </source>
</evidence>
<dbReference type="InterPro" id="IPR011761">
    <property type="entry name" value="ATP-grasp"/>
</dbReference>
<keyword evidence="3" id="KW-0963">Cytoplasm</keyword>
<evidence type="ECO:0000256" key="6">
    <source>
        <dbReference type="ARBA" id="ARBA00022840"/>
    </source>
</evidence>
<dbReference type="GO" id="GO:0005524">
    <property type="term" value="F:ATP binding"/>
    <property type="evidence" value="ECO:0007669"/>
    <property type="project" value="UniProtKB-KW"/>
</dbReference>
<keyword evidence="7" id="KW-0133">Cell shape</keyword>
<protein>
    <recommendedName>
        <fullName evidence="10">ATP-grasp domain-containing protein</fullName>
    </recommendedName>
</protein>
<name>A0A381NUF2_9ZZZZ</name>
<dbReference type="EMBL" id="UINC01000607">
    <property type="protein sequence ID" value="SUZ58242.1"/>
    <property type="molecule type" value="Genomic_DNA"/>
</dbReference>
<dbReference type="InterPro" id="IPR005905">
    <property type="entry name" value="D_ala_D_ala"/>
</dbReference>
<evidence type="ECO:0000313" key="11">
    <source>
        <dbReference type="EMBL" id="SUZ58242.1"/>
    </source>
</evidence>
<dbReference type="SUPFAM" id="SSF56059">
    <property type="entry name" value="Glutathione synthetase ATP-binding domain-like"/>
    <property type="match status" value="1"/>
</dbReference>
<dbReference type="HAMAP" id="MF_00047">
    <property type="entry name" value="Dala_Dala_lig"/>
    <property type="match status" value="1"/>
</dbReference>
<keyword evidence="4" id="KW-0436">Ligase</keyword>
<keyword evidence="6" id="KW-0067">ATP-binding</keyword>
<dbReference type="PROSITE" id="PS00844">
    <property type="entry name" value="DALA_DALA_LIGASE_2"/>
    <property type="match status" value="1"/>
</dbReference>
<dbReference type="Gene3D" id="3.30.1490.20">
    <property type="entry name" value="ATP-grasp fold, A domain"/>
    <property type="match status" value="1"/>
</dbReference>
<dbReference type="PROSITE" id="PS50975">
    <property type="entry name" value="ATP_GRASP"/>
    <property type="match status" value="1"/>
</dbReference>
<dbReference type="Gene3D" id="3.40.50.20">
    <property type="match status" value="1"/>
</dbReference>